<reference evidence="1" key="1">
    <citation type="submission" date="2014-05" db="EMBL/GenBank/DDBJ databases">
        <title>The genome and life-stage specific transcriptomes of Globodera pallida elucidate key aspects of plant parasitism by a cyst nematode.</title>
        <authorList>
            <person name="Cotton J.A."/>
            <person name="Lilley C.J."/>
            <person name="Jones L.M."/>
            <person name="Kikuchi T."/>
            <person name="Reid A.J."/>
            <person name="Thorpe P."/>
            <person name="Tsai I.J."/>
            <person name="Beasley H."/>
            <person name="Blok V."/>
            <person name="Cock P.J.A."/>
            <person name="Van den Akker S.E."/>
            <person name="Holroyd N."/>
            <person name="Hunt M."/>
            <person name="Mantelin S."/>
            <person name="Naghra H."/>
            <person name="Pain A."/>
            <person name="Palomares-Rius J.E."/>
            <person name="Zarowiecki M."/>
            <person name="Berriman M."/>
            <person name="Jones J.T."/>
            <person name="Urwin P.E."/>
        </authorList>
    </citation>
    <scope>NUCLEOTIDE SEQUENCE [LARGE SCALE GENOMIC DNA]</scope>
    <source>
        <strain evidence="1">Lindley</strain>
    </source>
</reference>
<organism evidence="1 2">
    <name type="scientific">Globodera pallida</name>
    <name type="common">Potato cyst nematode worm</name>
    <name type="synonym">Heterodera pallida</name>
    <dbReference type="NCBI Taxonomy" id="36090"/>
    <lineage>
        <taxon>Eukaryota</taxon>
        <taxon>Metazoa</taxon>
        <taxon>Ecdysozoa</taxon>
        <taxon>Nematoda</taxon>
        <taxon>Chromadorea</taxon>
        <taxon>Rhabditida</taxon>
        <taxon>Tylenchina</taxon>
        <taxon>Tylenchomorpha</taxon>
        <taxon>Tylenchoidea</taxon>
        <taxon>Heteroderidae</taxon>
        <taxon>Heteroderinae</taxon>
        <taxon>Globodera</taxon>
    </lineage>
</organism>
<keyword evidence="1" id="KW-1185">Reference proteome</keyword>
<evidence type="ECO:0000313" key="1">
    <source>
        <dbReference type="Proteomes" id="UP000050741"/>
    </source>
</evidence>
<evidence type="ECO:0000313" key="2">
    <source>
        <dbReference type="WBParaSite" id="GPLIN_000224200"/>
    </source>
</evidence>
<dbReference type="Proteomes" id="UP000050741">
    <property type="component" value="Unassembled WGS sequence"/>
</dbReference>
<dbReference type="OrthoDB" id="5854694at2759"/>
<accession>A0A183BNQ6</accession>
<dbReference type="WBParaSite" id="GPLIN_000224200">
    <property type="protein sequence ID" value="GPLIN_000224200"/>
    <property type="gene ID" value="GPLIN_000224200"/>
</dbReference>
<sequence>MPKRWEKRDGRRADAPTSIDDQQLNPLVAKLLRGESLPASQQQQQQPTSVVRRFSEALAGPVQPAYYIEQIQICVANPGRFLASWALLVTLFGEEKLYDFVRESRWTESELKPFVIKEAY</sequence>
<dbReference type="AlphaFoldDB" id="A0A183BNQ6"/>
<protein>
    <submittedName>
        <fullName evidence="2">CRAL-TRIO domain-containing protein</fullName>
    </submittedName>
</protein>
<reference evidence="2" key="2">
    <citation type="submission" date="2016-06" db="UniProtKB">
        <authorList>
            <consortium name="WormBaseParasite"/>
        </authorList>
    </citation>
    <scope>IDENTIFICATION</scope>
</reference>
<name>A0A183BNQ6_GLOPA</name>
<proteinExistence type="predicted"/>